<accession>A0AAD4BJU1</accession>
<evidence type="ECO:0000313" key="2">
    <source>
        <dbReference type="EMBL" id="KAF8432105.1"/>
    </source>
</evidence>
<protein>
    <submittedName>
        <fullName evidence="2">Uncharacterized protein</fullName>
    </submittedName>
</protein>
<name>A0AAD4BJU1_BOLED</name>
<dbReference type="Proteomes" id="UP001194468">
    <property type="component" value="Unassembled WGS sequence"/>
</dbReference>
<feature type="compositionally biased region" description="Polar residues" evidence="1">
    <location>
        <begin position="254"/>
        <end position="267"/>
    </location>
</feature>
<dbReference type="EMBL" id="WHUW01000043">
    <property type="protein sequence ID" value="KAF8432105.1"/>
    <property type="molecule type" value="Genomic_DNA"/>
</dbReference>
<feature type="region of interest" description="Disordered" evidence="1">
    <location>
        <begin position="242"/>
        <end position="285"/>
    </location>
</feature>
<feature type="region of interest" description="Disordered" evidence="1">
    <location>
        <begin position="487"/>
        <end position="524"/>
    </location>
</feature>
<evidence type="ECO:0000256" key="1">
    <source>
        <dbReference type="SAM" id="MobiDB-lite"/>
    </source>
</evidence>
<organism evidence="2 3">
    <name type="scientific">Boletus edulis BED1</name>
    <dbReference type="NCBI Taxonomy" id="1328754"/>
    <lineage>
        <taxon>Eukaryota</taxon>
        <taxon>Fungi</taxon>
        <taxon>Dikarya</taxon>
        <taxon>Basidiomycota</taxon>
        <taxon>Agaricomycotina</taxon>
        <taxon>Agaricomycetes</taxon>
        <taxon>Agaricomycetidae</taxon>
        <taxon>Boletales</taxon>
        <taxon>Boletineae</taxon>
        <taxon>Boletaceae</taxon>
        <taxon>Boletoideae</taxon>
        <taxon>Boletus</taxon>
    </lineage>
</organism>
<feature type="region of interest" description="Disordered" evidence="1">
    <location>
        <begin position="1"/>
        <end position="22"/>
    </location>
</feature>
<keyword evidence="3" id="KW-1185">Reference proteome</keyword>
<comment type="caution">
    <text evidence="2">The sequence shown here is derived from an EMBL/GenBank/DDBJ whole genome shotgun (WGS) entry which is preliminary data.</text>
</comment>
<reference evidence="2" key="1">
    <citation type="submission" date="2019-10" db="EMBL/GenBank/DDBJ databases">
        <authorList>
            <consortium name="DOE Joint Genome Institute"/>
            <person name="Kuo A."/>
            <person name="Miyauchi S."/>
            <person name="Kiss E."/>
            <person name="Drula E."/>
            <person name="Kohler A."/>
            <person name="Sanchez-Garcia M."/>
            <person name="Andreopoulos B."/>
            <person name="Barry K.W."/>
            <person name="Bonito G."/>
            <person name="Buee M."/>
            <person name="Carver A."/>
            <person name="Chen C."/>
            <person name="Cichocki N."/>
            <person name="Clum A."/>
            <person name="Culley D."/>
            <person name="Crous P.W."/>
            <person name="Fauchery L."/>
            <person name="Girlanda M."/>
            <person name="Hayes R."/>
            <person name="Keri Z."/>
            <person name="LaButti K."/>
            <person name="Lipzen A."/>
            <person name="Lombard V."/>
            <person name="Magnuson J."/>
            <person name="Maillard F."/>
            <person name="Morin E."/>
            <person name="Murat C."/>
            <person name="Nolan M."/>
            <person name="Ohm R."/>
            <person name="Pangilinan J."/>
            <person name="Pereira M."/>
            <person name="Perotto S."/>
            <person name="Peter M."/>
            <person name="Riley R."/>
            <person name="Sitrit Y."/>
            <person name="Stielow B."/>
            <person name="Szollosi G."/>
            <person name="Zifcakova L."/>
            <person name="Stursova M."/>
            <person name="Spatafora J.W."/>
            <person name="Tedersoo L."/>
            <person name="Vaario L.-M."/>
            <person name="Yamada A."/>
            <person name="Yan M."/>
            <person name="Wang P."/>
            <person name="Xu J."/>
            <person name="Bruns T."/>
            <person name="Baldrian P."/>
            <person name="Vilgalys R."/>
            <person name="Henrissat B."/>
            <person name="Grigoriev I.V."/>
            <person name="Hibbett D."/>
            <person name="Nagy L.G."/>
            <person name="Martin F.M."/>
        </authorList>
    </citation>
    <scope>NUCLEOTIDE SEQUENCE</scope>
    <source>
        <strain evidence="2">BED1</strain>
    </source>
</reference>
<proteinExistence type="predicted"/>
<evidence type="ECO:0000313" key="3">
    <source>
        <dbReference type="Proteomes" id="UP001194468"/>
    </source>
</evidence>
<sequence length="701" mass="77413">MPPTLSDPLWHSPAGRPSRSVRPPMEYHTRLVCARLPGPYNLLDVKLTQIPHSLLQRASTSSDAISLATIPFLPCVIPGIVHDLDLKHPFSLSPRLASQLAMFIHPKPSYTPKCRCCGRKLEWIVCASEQNGNQGCWFSSCNNPPQGECTEKCSHFSWGSPKSTPDHSPDLASQPVAVPSSSALTDAINQTCGQHGCKHTHVHHKCAHRHCREHCIQQGGCAVRGHGVAGHPISLQVMELTDTDTDEGRAPSFPDSSKQENSQTVPSNALEPPLPPLSPHANLLSGAQSSAPLPRCVDKGKWPVRCPLDSKPGVHYASQIEPIFTQLQAEQQACQEQQRQTDAAQKESLRQAKNFVVAYAWHQDNMQPTSCKFQTGFTLPHFKLSDEVVTELELPPFEDGPSWIMYFNPLERCWVKALRGHEITLCNNEHRVFLRHSTVTNCPRFDELSVILKPTNLCYNLPTECASVRTAVQAAALDVMSRQLSIHNATSPPSSSDDDIEATLPTPVPQRHSRQPTHSKLSTSPTLCGSQNSFFACHKQQLSVLSLSDSSMDSPPSFSQSPISSSCSNSGDDAIPVVRSWPGDFYAIEIHNGFIELDRRKKQPCQTIAKIFHCVFGVEFVPDTYYDHRAHWDAAPQSARDTATSAGKTPAGLYSQFMKKNPAKHAEQKVVRKRHARALATQDFVSGKIDHKHTDPLLVLP</sequence>
<reference evidence="2" key="2">
    <citation type="journal article" date="2020" name="Nat. Commun.">
        <title>Large-scale genome sequencing of mycorrhizal fungi provides insights into the early evolution of symbiotic traits.</title>
        <authorList>
            <person name="Miyauchi S."/>
            <person name="Kiss E."/>
            <person name="Kuo A."/>
            <person name="Drula E."/>
            <person name="Kohler A."/>
            <person name="Sanchez-Garcia M."/>
            <person name="Morin E."/>
            <person name="Andreopoulos B."/>
            <person name="Barry K.W."/>
            <person name="Bonito G."/>
            <person name="Buee M."/>
            <person name="Carver A."/>
            <person name="Chen C."/>
            <person name="Cichocki N."/>
            <person name="Clum A."/>
            <person name="Culley D."/>
            <person name="Crous P.W."/>
            <person name="Fauchery L."/>
            <person name="Girlanda M."/>
            <person name="Hayes R.D."/>
            <person name="Keri Z."/>
            <person name="LaButti K."/>
            <person name="Lipzen A."/>
            <person name="Lombard V."/>
            <person name="Magnuson J."/>
            <person name="Maillard F."/>
            <person name="Murat C."/>
            <person name="Nolan M."/>
            <person name="Ohm R.A."/>
            <person name="Pangilinan J."/>
            <person name="Pereira M.F."/>
            <person name="Perotto S."/>
            <person name="Peter M."/>
            <person name="Pfister S."/>
            <person name="Riley R."/>
            <person name="Sitrit Y."/>
            <person name="Stielow J.B."/>
            <person name="Szollosi G."/>
            <person name="Zifcakova L."/>
            <person name="Stursova M."/>
            <person name="Spatafora J.W."/>
            <person name="Tedersoo L."/>
            <person name="Vaario L.M."/>
            <person name="Yamada A."/>
            <person name="Yan M."/>
            <person name="Wang P."/>
            <person name="Xu J."/>
            <person name="Bruns T."/>
            <person name="Baldrian P."/>
            <person name="Vilgalys R."/>
            <person name="Dunand C."/>
            <person name="Henrissat B."/>
            <person name="Grigoriev I.V."/>
            <person name="Hibbett D."/>
            <person name="Nagy L.G."/>
            <person name="Martin F.M."/>
        </authorList>
    </citation>
    <scope>NUCLEOTIDE SEQUENCE</scope>
    <source>
        <strain evidence="2">BED1</strain>
    </source>
</reference>
<gene>
    <name evidence="2" type="ORF">L210DRAFT_3650593</name>
</gene>
<dbReference type="AlphaFoldDB" id="A0AAD4BJU1"/>